<protein>
    <recommendedName>
        <fullName evidence="4">G-protein coupled receptors family 2 profile 1 domain-containing protein</fullName>
    </recommendedName>
</protein>
<dbReference type="SUPFAM" id="SSF111418">
    <property type="entry name" value="Hormone receptor domain"/>
    <property type="match status" value="1"/>
</dbReference>
<keyword evidence="6" id="KW-1185">Reference proteome</keyword>
<dbReference type="Pfam" id="PF02793">
    <property type="entry name" value="HRM"/>
    <property type="match status" value="1"/>
</dbReference>
<evidence type="ECO:0000256" key="2">
    <source>
        <dbReference type="ARBA" id="ARBA00023157"/>
    </source>
</evidence>
<evidence type="ECO:0000256" key="3">
    <source>
        <dbReference type="SAM" id="SignalP"/>
    </source>
</evidence>
<dbReference type="InterPro" id="IPR017983">
    <property type="entry name" value="GPCR_2_secretin-like_CS"/>
</dbReference>
<dbReference type="GO" id="GO:0007204">
    <property type="term" value="P:positive regulation of cytosolic calcium ion concentration"/>
    <property type="evidence" value="ECO:0007669"/>
    <property type="project" value="TreeGrafter"/>
</dbReference>
<dbReference type="Ensembl" id="ENSNMLT00000019693.1">
    <property type="protein sequence ID" value="ENSNMLP00000017502.1"/>
    <property type="gene ID" value="ENSNMLG00000011581.1"/>
</dbReference>
<dbReference type="Proteomes" id="UP000694523">
    <property type="component" value="Unplaced"/>
</dbReference>
<dbReference type="PANTHER" id="PTHR45620">
    <property type="entry name" value="PDF RECEPTOR-LIKE PROTEIN-RELATED"/>
    <property type="match status" value="1"/>
</dbReference>
<evidence type="ECO:0000313" key="5">
    <source>
        <dbReference type="Ensembl" id="ENSNMLP00000017502.1"/>
    </source>
</evidence>
<dbReference type="PROSITE" id="PS00649">
    <property type="entry name" value="G_PROTEIN_RECEP_F2_1"/>
    <property type="match status" value="1"/>
</dbReference>
<dbReference type="GO" id="GO:0004948">
    <property type="term" value="F:calcitonin receptor activity"/>
    <property type="evidence" value="ECO:0007669"/>
    <property type="project" value="InterPro"/>
</dbReference>
<dbReference type="InterPro" id="IPR001879">
    <property type="entry name" value="GPCR_2_extracellular_dom"/>
</dbReference>
<accession>A0A8C6TAR7</accession>
<feature type="domain" description="G-protein coupled receptors family 2 profile 1" evidence="4">
    <location>
        <begin position="50"/>
        <end position="134"/>
    </location>
</feature>
<evidence type="ECO:0000313" key="6">
    <source>
        <dbReference type="Proteomes" id="UP000694523"/>
    </source>
</evidence>
<proteinExistence type="predicted"/>
<name>A0A8C6TAR7_9GOBI</name>
<feature type="signal peptide" evidence="3">
    <location>
        <begin position="1"/>
        <end position="18"/>
    </location>
</feature>
<evidence type="ECO:0000256" key="1">
    <source>
        <dbReference type="ARBA" id="ARBA00022729"/>
    </source>
</evidence>
<dbReference type="InterPro" id="IPR050332">
    <property type="entry name" value="GPCR_2"/>
</dbReference>
<dbReference type="InterPro" id="IPR003287">
    <property type="entry name" value="GPCR_2_calcitonin_rcpt_fam"/>
</dbReference>
<feature type="chain" id="PRO_5047511843" description="G-protein coupled receptors family 2 profile 1 domain-containing protein" evidence="3">
    <location>
        <begin position="19"/>
        <end position="154"/>
    </location>
</feature>
<dbReference type="PRINTS" id="PR01350">
    <property type="entry name" value="CTRFAMILY"/>
</dbReference>
<dbReference type="GO" id="GO:0005886">
    <property type="term" value="C:plasma membrane"/>
    <property type="evidence" value="ECO:0007669"/>
    <property type="project" value="TreeGrafter"/>
</dbReference>
<dbReference type="Gene3D" id="4.10.1240.10">
    <property type="entry name" value="GPCR, family 2, extracellular hormone receptor domain"/>
    <property type="match status" value="1"/>
</dbReference>
<dbReference type="GO" id="GO:0007189">
    <property type="term" value="P:adenylate cyclase-activating G protein-coupled receptor signaling pathway"/>
    <property type="evidence" value="ECO:0007669"/>
    <property type="project" value="TreeGrafter"/>
</dbReference>
<dbReference type="PANTHER" id="PTHR45620:SF8">
    <property type="entry name" value="CALCITONIN RECEPTOR"/>
    <property type="match status" value="1"/>
</dbReference>
<evidence type="ECO:0000259" key="4">
    <source>
        <dbReference type="PROSITE" id="PS50227"/>
    </source>
</evidence>
<dbReference type="InterPro" id="IPR036445">
    <property type="entry name" value="GPCR_2_extracell_dom_sf"/>
</dbReference>
<dbReference type="PROSITE" id="PS50227">
    <property type="entry name" value="G_PROTEIN_RECEP_F2_3"/>
    <property type="match status" value="1"/>
</dbReference>
<keyword evidence="2" id="KW-1015">Disulfide bond</keyword>
<dbReference type="SMART" id="SM00008">
    <property type="entry name" value="HormR"/>
    <property type="match status" value="1"/>
</dbReference>
<dbReference type="GO" id="GO:0030424">
    <property type="term" value="C:axon"/>
    <property type="evidence" value="ECO:0007669"/>
    <property type="project" value="TreeGrafter"/>
</dbReference>
<keyword evidence="1 3" id="KW-0732">Signal</keyword>
<sequence>MNQLFVSMCLYIICTVRHVQNYYGVDRYLSASVTDMAFLFYWGQDSGYYTSDRTLYSDRSRVSSGLYCPRNWDGWLCWEDTAAGMLISQNCPNYFKDFDPTEKATKFCGEDGLWFRHPDTNRTWSDYTRCNENTKAKLKVAPPPSPLRTCFPQV</sequence>
<reference evidence="5" key="2">
    <citation type="submission" date="2025-09" db="UniProtKB">
        <authorList>
            <consortium name="Ensembl"/>
        </authorList>
    </citation>
    <scope>IDENTIFICATION</scope>
</reference>
<reference evidence="5" key="1">
    <citation type="submission" date="2025-08" db="UniProtKB">
        <authorList>
            <consortium name="Ensembl"/>
        </authorList>
    </citation>
    <scope>IDENTIFICATION</scope>
</reference>
<organism evidence="5 6">
    <name type="scientific">Neogobius melanostomus</name>
    <name type="common">round goby</name>
    <dbReference type="NCBI Taxonomy" id="47308"/>
    <lineage>
        <taxon>Eukaryota</taxon>
        <taxon>Metazoa</taxon>
        <taxon>Chordata</taxon>
        <taxon>Craniata</taxon>
        <taxon>Vertebrata</taxon>
        <taxon>Euteleostomi</taxon>
        <taxon>Actinopterygii</taxon>
        <taxon>Neopterygii</taxon>
        <taxon>Teleostei</taxon>
        <taxon>Neoteleostei</taxon>
        <taxon>Acanthomorphata</taxon>
        <taxon>Gobiaria</taxon>
        <taxon>Gobiiformes</taxon>
        <taxon>Gobioidei</taxon>
        <taxon>Gobiidae</taxon>
        <taxon>Benthophilinae</taxon>
        <taxon>Neogobiini</taxon>
        <taxon>Neogobius</taxon>
    </lineage>
</organism>
<dbReference type="AlphaFoldDB" id="A0A8C6TAR7"/>